<dbReference type="AlphaFoldDB" id="A0A100YXR9"/>
<dbReference type="Gene3D" id="3.30.420.280">
    <property type="match status" value="1"/>
</dbReference>
<organism evidence="1 2">
    <name type="scientific">Tractidigestivibacter scatoligenes</name>
    <name type="common">Olsenella scatoligenes</name>
    <dbReference type="NCBI Taxonomy" id="1299998"/>
    <lineage>
        <taxon>Bacteria</taxon>
        <taxon>Bacillati</taxon>
        <taxon>Actinomycetota</taxon>
        <taxon>Coriobacteriia</taxon>
        <taxon>Coriobacteriales</taxon>
        <taxon>Atopobiaceae</taxon>
        <taxon>Tractidigestivibacter</taxon>
    </lineage>
</organism>
<comment type="caution">
    <text evidence="1">The sequence shown here is derived from an EMBL/GenBank/DDBJ whole genome shotgun (WGS) entry which is preliminary data.</text>
</comment>
<dbReference type="Proteomes" id="UP000054078">
    <property type="component" value="Unassembled WGS sequence"/>
</dbReference>
<evidence type="ECO:0000313" key="2">
    <source>
        <dbReference type="Proteomes" id="UP000054078"/>
    </source>
</evidence>
<reference evidence="1 2" key="1">
    <citation type="submission" date="2015-12" db="EMBL/GenBank/DDBJ databases">
        <title>Draft Genome Sequence of Olsenella scatoligenes SK9K4T; a Producer of 3-Methylindole- (skatole) and 4-Methylphenol- (p-cresol) Isolated from Pig Feces.</title>
        <authorList>
            <person name="Li X."/>
            <person name="Borg B."/>
            <person name="Canibe N."/>
        </authorList>
    </citation>
    <scope>NUCLEOTIDE SEQUENCE [LARGE SCALE GENOMIC DNA]</scope>
    <source>
        <strain evidence="1 2">SK9K4</strain>
    </source>
</reference>
<protein>
    <submittedName>
        <fullName evidence="1">Uncharacterized protein</fullName>
    </submittedName>
</protein>
<accession>A0A100YXR9</accession>
<name>A0A100YXR9_TRASO</name>
<evidence type="ECO:0000313" key="1">
    <source>
        <dbReference type="EMBL" id="KUH59402.1"/>
    </source>
</evidence>
<keyword evidence="2" id="KW-1185">Reference proteome</keyword>
<sequence length="89" mass="10084">MRADPVRQGPHEHRAKLYGKSSAASAAWNAQDCDSPVRCPLAHEELRLEEFGRDRDGTWADEIPDRNDHSVDMVRYTMMDDVLRGACEA</sequence>
<proteinExistence type="predicted"/>
<gene>
    <name evidence="1" type="ORF">AUL39_03545</name>
</gene>
<dbReference type="EMBL" id="LOJF01000001">
    <property type="protein sequence ID" value="KUH59402.1"/>
    <property type="molecule type" value="Genomic_DNA"/>
</dbReference>